<reference evidence="1 2" key="1">
    <citation type="journal article" date="2022" name="bioRxiv">
        <title>The genome of the oomycete Peronosclerospora sorghi, a cosmopolitan pathogen of maize and sorghum, is inflated with dispersed pseudogenes.</title>
        <authorList>
            <person name="Fletcher K."/>
            <person name="Martin F."/>
            <person name="Isakeit T."/>
            <person name="Cavanaugh K."/>
            <person name="Magill C."/>
            <person name="Michelmore R."/>
        </authorList>
    </citation>
    <scope>NUCLEOTIDE SEQUENCE [LARGE SCALE GENOMIC DNA]</scope>
    <source>
        <strain evidence="1">P6</strain>
    </source>
</reference>
<dbReference type="EMBL" id="CM047589">
    <property type="protein sequence ID" value="KAI9920481.1"/>
    <property type="molecule type" value="Genomic_DNA"/>
</dbReference>
<proteinExistence type="predicted"/>
<name>A0ACC0WRZ7_9STRA</name>
<evidence type="ECO:0000313" key="2">
    <source>
        <dbReference type="Proteomes" id="UP001163321"/>
    </source>
</evidence>
<gene>
    <name evidence="1" type="ORF">PsorP6_015729</name>
</gene>
<comment type="caution">
    <text evidence="1">The sequence shown here is derived from an EMBL/GenBank/DDBJ whole genome shotgun (WGS) entry which is preliminary data.</text>
</comment>
<dbReference type="Proteomes" id="UP001163321">
    <property type="component" value="Chromosome 10"/>
</dbReference>
<accession>A0ACC0WRZ7</accession>
<organism evidence="1 2">
    <name type="scientific">Peronosclerospora sorghi</name>
    <dbReference type="NCBI Taxonomy" id="230839"/>
    <lineage>
        <taxon>Eukaryota</taxon>
        <taxon>Sar</taxon>
        <taxon>Stramenopiles</taxon>
        <taxon>Oomycota</taxon>
        <taxon>Peronosporomycetes</taxon>
        <taxon>Peronosporales</taxon>
        <taxon>Peronosporaceae</taxon>
        <taxon>Peronosclerospora</taxon>
    </lineage>
</organism>
<evidence type="ECO:0000313" key="1">
    <source>
        <dbReference type="EMBL" id="KAI9920481.1"/>
    </source>
</evidence>
<sequence>MHSLYEHLETTWDDEQPLTVLQSPPAAVLAHEVHDDDARASKYLSTFDTWTSFLDAHLPPSPCDALSDATKPRGMMLDLRVPSSGPDKLRTYKKIRDLVGKAYLVADNTAQQWSRRS</sequence>
<keyword evidence="2" id="KW-1185">Reference proteome</keyword>
<protein>
    <submittedName>
        <fullName evidence="1">Uncharacterized protein</fullName>
    </submittedName>
</protein>